<reference evidence="2 3" key="1">
    <citation type="journal article" date="2018" name="Int. J. Syst. Evol. Microbiol.">
        <title>Uliginosibacterium sediminicola sp. nov., isolated from freshwater sediment.</title>
        <authorList>
            <person name="Hwang W.M."/>
            <person name="Kim S.M."/>
            <person name="Kang K."/>
            <person name="Ahn T.Y."/>
        </authorList>
    </citation>
    <scope>NUCLEOTIDE SEQUENCE [LARGE SCALE GENOMIC DNA]</scope>
    <source>
        <strain evidence="2 3">M1-21</strain>
    </source>
</reference>
<protein>
    <submittedName>
        <fullName evidence="2">Transferase</fullName>
    </submittedName>
</protein>
<dbReference type="SUPFAM" id="SSF53335">
    <property type="entry name" value="S-adenosyl-L-methionine-dependent methyltransferases"/>
    <property type="match status" value="1"/>
</dbReference>
<dbReference type="Gene3D" id="3.40.50.150">
    <property type="entry name" value="Vaccinia Virus protein VP39"/>
    <property type="match status" value="1"/>
</dbReference>
<dbReference type="RefSeq" id="WP_345920080.1">
    <property type="nucleotide sequence ID" value="NZ_JBDIVE010000006.1"/>
</dbReference>
<keyword evidence="2" id="KW-0808">Transferase</keyword>
<comment type="caution">
    <text evidence="2">The sequence shown here is derived from an EMBL/GenBank/DDBJ whole genome shotgun (WGS) entry which is preliminary data.</text>
</comment>
<name>A0ABU9YZZ3_9RHOO</name>
<keyword evidence="1" id="KW-0620">Polyamine biosynthesis</keyword>
<proteinExistence type="predicted"/>
<dbReference type="Pfam" id="PF01564">
    <property type="entry name" value="Spermine_synth"/>
    <property type="match status" value="1"/>
</dbReference>
<dbReference type="Proteomes" id="UP001410394">
    <property type="component" value="Unassembled WGS sequence"/>
</dbReference>
<evidence type="ECO:0000313" key="2">
    <source>
        <dbReference type="EMBL" id="MEN3069310.1"/>
    </source>
</evidence>
<sequence length="296" mass="33161">MKPQDIQKDGWISIAGAFLQESGVIRLHEPASADRQRLIHQLLDGIYPRPFIIDDGKTRRLQFSLKLVQSEMELAAPDALALAYTRRMMGFLLFNAAPKQLIVVGLGGGSLTKYCYRNLARTRITALELSAGVIACRDWFLIPPDDERLAIIQADAAQYFAQPSGSDSTRADVILLDAYDEDGLAPQLCSRRFYEDVRSRLKPAGLLVANISGYGPLAETHIDLMREVFNERVVVIDVSSEGNRIAYAFNNPAHPPPWKNLAREARALDDKLDLDLATLLREMERSAGRQRRKAER</sequence>
<dbReference type="GO" id="GO:0016740">
    <property type="term" value="F:transferase activity"/>
    <property type="evidence" value="ECO:0007669"/>
    <property type="project" value="UniProtKB-KW"/>
</dbReference>
<evidence type="ECO:0000313" key="3">
    <source>
        <dbReference type="Proteomes" id="UP001410394"/>
    </source>
</evidence>
<gene>
    <name evidence="2" type="ORF">ABDB84_12535</name>
</gene>
<keyword evidence="3" id="KW-1185">Reference proteome</keyword>
<organism evidence="2 3">
    <name type="scientific">Uliginosibacterium sediminicola</name>
    <dbReference type="NCBI Taxonomy" id="2024550"/>
    <lineage>
        <taxon>Bacteria</taxon>
        <taxon>Pseudomonadati</taxon>
        <taxon>Pseudomonadota</taxon>
        <taxon>Betaproteobacteria</taxon>
        <taxon>Rhodocyclales</taxon>
        <taxon>Zoogloeaceae</taxon>
        <taxon>Uliginosibacterium</taxon>
    </lineage>
</organism>
<dbReference type="PANTHER" id="PTHR43317">
    <property type="entry name" value="THERMOSPERMINE SYNTHASE ACAULIS5"/>
    <property type="match status" value="1"/>
</dbReference>
<evidence type="ECO:0000256" key="1">
    <source>
        <dbReference type="ARBA" id="ARBA00023115"/>
    </source>
</evidence>
<dbReference type="InterPro" id="IPR029063">
    <property type="entry name" value="SAM-dependent_MTases_sf"/>
</dbReference>
<dbReference type="EMBL" id="JBDIVE010000006">
    <property type="protein sequence ID" value="MEN3069310.1"/>
    <property type="molecule type" value="Genomic_DNA"/>
</dbReference>
<accession>A0ABU9YZZ3</accession>
<dbReference type="PANTHER" id="PTHR43317:SF1">
    <property type="entry name" value="THERMOSPERMINE SYNTHASE ACAULIS5"/>
    <property type="match status" value="1"/>
</dbReference>